<organism evidence="2 3">
    <name type="scientific">Catellatospora methionotrophica</name>
    <dbReference type="NCBI Taxonomy" id="121620"/>
    <lineage>
        <taxon>Bacteria</taxon>
        <taxon>Bacillati</taxon>
        <taxon>Actinomycetota</taxon>
        <taxon>Actinomycetes</taxon>
        <taxon>Micromonosporales</taxon>
        <taxon>Micromonosporaceae</taxon>
        <taxon>Catellatospora</taxon>
    </lineage>
</organism>
<accession>A0A8J3PD42</accession>
<sequence length="329" mass="33813">MLTIGVSAAVAAVTAPLVPSSAHAAGPQIIDLGVLPGTTSSVATDLNEHGVIVGNSSGNSASRAVRWKNGTMTDLGTLGGPTASATAINNNGWIVGNSNVDDYGTRHGFLWRPGQPMLDLDSLGSDSFAADINDAGVVIGQYYDSELGFRGFRWENGVMTTIENQAGGPDPDLRRFIPKQITGSGLIVGESQGQAARWVDGTVTLVGVPGAYCGGANAAGEVTASASLPTERAFVWRADGTTRTLQMPSGTTRAWPTSINADGDAVGYGTSGHGTISRPVYWSETGVAHSLPSLVPDGHSVAVRVNNASKVIGWSHAADGTTRAVLWSA</sequence>
<dbReference type="Proteomes" id="UP000660339">
    <property type="component" value="Unassembled WGS sequence"/>
</dbReference>
<keyword evidence="1" id="KW-0732">Signal</keyword>
<keyword evidence="3" id="KW-1185">Reference proteome</keyword>
<proteinExistence type="predicted"/>
<dbReference type="NCBIfam" id="TIGR02913">
    <property type="entry name" value="HAF_rpt"/>
    <property type="match status" value="2"/>
</dbReference>
<dbReference type="InterPro" id="IPR014262">
    <property type="entry name" value="HAF_rpt"/>
</dbReference>
<feature type="signal peptide" evidence="1">
    <location>
        <begin position="1"/>
        <end position="24"/>
    </location>
</feature>
<comment type="caution">
    <text evidence="2">The sequence shown here is derived from an EMBL/GenBank/DDBJ whole genome shotgun (WGS) entry which is preliminary data.</text>
</comment>
<feature type="chain" id="PRO_5035287135" evidence="1">
    <location>
        <begin position="25"/>
        <end position="329"/>
    </location>
</feature>
<dbReference type="RefSeq" id="WP_166380431.1">
    <property type="nucleotide sequence ID" value="NZ_BAAATT010000011.1"/>
</dbReference>
<name>A0A8J3PD42_9ACTN</name>
<dbReference type="EMBL" id="BONJ01000001">
    <property type="protein sequence ID" value="GIG12003.1"/>
    <property type="molecule type" value="Genomic_DNA"/>
</dbReference>
<protein>
    <submittedName>
        <fullName evidence="2">Uncharacterized protein</fullName>
    </submittedName>
</protein>
<evidence type="ECO:0000313" key="2">
    <source>
        <dbReference type="EMBL" id="GIG12003.1"/>
    </source>
</evidence>
<evidence type="ECO:0000256" key="1">
    <source>
        <dbReference type="SAM" id="SignalP"/>
    </source>
</evidence>
<gene>
    <name evidence="2" type="ORF">Cme02nite_03350</name>
</gene>
<reference evidence="2" key="1">
    <citation type="submission" date="2021-01" db="EMBL/GenBank/DDBJ databases">
        <title>Whole genome shotgun sequence of Catellatospora methionotrophica NBRC 14553.</title>
        <authorList>
            <person name="Komaki H."/>
            <person name="Tamura T."/>
        </authorList>
    </citation>
    <scope>NUCLEOTIDE SEQUENCE</scope>
    <source>
        <strain evidence="2">NBRC 14553</strain>
    </source>
</reference>
<dbReference type="AlphaFoldDB" id="A0A8J3PD42"/>
<evidence type="ECO:0000313" key="3">
    <source>
        <dbReference type="Proteomes" id="UP000660339"/>
    </source>
</evidence>